<evidence type="ECO:0000256" key="3">
    <source>
        <dbReference type="ARBA" id="ARBA00022475"/>
    </source>
</evidence>
<dbReference type="Pfam" id="PF20730">
    <property type="entry name" value="YetF_N"/>
    <property type="match status" value="1"/>
</dbReference>
<dbReference type="Gene3D" id="3.30.240.20">
    <property type="entry name" value="bsu07140 like domains"/>
    <property type="match status" value="2"/>
</dbReference>
<keyword evidence="3" id="KW-1003">Cell membrane</keyword>
<accession>A0A926NJ02</accession>
<feature type="domain" description="YetF-like N-terminal transmembrane" evidence="9">
    <location>
        <begin position="4"/>
        <end position="78"/>
    </location>
</feature>
<evidence type="ECO:0000256" key="4">
    <source>
        <dbReference type="ARBA" id="ARBA00022692"/>
    </source>
</evidence>
<keyword evidence="4 7" id="KW-0812">Transmembrane</keyword>
<evidence type="ECO:0000313" key="10">
    <source>
        <dbReference type="EMBL" id="MBD1381955.1"/>
    </source>
</evidence>
<keyword evidence="6 7" id="KW-0472">Membrane</keyword>
<keyword evidence="5 7" id="KW-1133">Transmembrane helix</keyword>
<evidence type="ECO:0000256" key="6">
    <source>
        <dbReference type="ARBA" id="ARBA00023136"/>
    </source>
</evidence>
<dbReference type="GO" id="GO:0005886">
    <property type="term" value="C:plasma membrane"/>
    <property type="evidence" value="ECO:0007669"/>
    <property type="project" value="UniProtKB-SubCell"/>
</dbReference>
<dbReference type="PANTHER" id="PTHR34582:SF5">
    <property type="entry name" value="UPF0702 TRANSMEMBRANE PROTEIN YETF"/>
    <property type="match status" value="1"/>
</dbReference>
<evidence type="ECO:0000256" key="7">
    <source>
        <dbReference type="SAM" id="Phobius"/>
    </source>
</evidence>
<dbReference type="InterPro" id="IPR023090">
    <property type="entry name" value="UPF0702_alpha/beta_dom_sf"/>
</dbReference>
<keyword evidence="11" id="KW-1185">Reference proteome</keyword>
<dbReference type="EMBL" id="JACXAI010000023">
    <property type="protein sequence ID" value="MBD1381955.1"/>
    <property type="molecule type" value="Genomic_DNA"/>
</dbReference>
<reference evidence="10" key="1">
    <citation type="submission" date="2020-09" db="EMBL/GenBank/DDBJ databases">
        <title>A novel bacterium of genus Bacillus, isolated from South China Sea.</title>
        <authorList>
            <person name="Huang H."/>
            <person name="Mo K."/>
            <person name="Hu Y."/>
        </authorList>
    </citation>
    <scope>NUCLEOTIDE SEQUENCE</scope>
    <source>
        <strain evidence="10">IB182487</strain>
    </source>
</reference>
<comment type="similarity">
    <text evidence="2">Belongs to the UPF0702 family.</text>
</comment>
<name>A0A926NJ02_9BACI</name>
<proteinExistence type="inferred from homology"/>
<dbReference type="Pfam" id="PF04239">
    <property type="entry name" value="DUF421"/>
    <property type="match status" value="1"/>
</dbReference>
<comment type="caution">
    <text evidence="10">The sequence shown here is derived from an EMBL/GenBank/DDBJ whole genome shotgun (WGS) entry which is preliminary data.</text>
</comment>
<dbReference type="InterPro" id="IPR007353">
    <property type="entry name" value="DUF421"/>
</dbReference>
<dbReference type="AlphaFoldDB" id="A0A926NJ02"/>
<dbReference type="RefSeq" id="WP_191159674.1">
    <property type="nucleotide sequence ID" value="NZ_JACXAI010000023.1"/>
</dbReference>
<organism evidence="10 11">
    <name type="scientific">Metabacillus arenae</name>
    <dbReference type="NCBI Taxonomy" id="2771434"/>
    <lineage>
        <taxon>Bacteria</taxon>
        <taxon>Bacillati</taxon>
        <taxon>Bacillota</taxon>
        <taxon>Bacilli</taxon>
        <taxon>Bacillales</taxon>
        <taxon>Bacillaceae</taxon>
        <taxon>Metabacillus</taxon>
    </lineage>
</organism>
<evidence type="ECO:0000256" key="2">
    <source>
        <dbReference type="ARBA" id="ARBA00006448"/>
    </source>
</evidence>
<evidence type="ECO:0000256" key="5">
    <source>
        <dbReference type="ARBA" id="ARBA00022989"/>
    </source>
</evidence>
<evidence type="ECO:0000313" key="11">
    <source>
        <dbReference type="Proteomes" id="UP000626844"/>
    </source>
</evidence>
<feature type="domain" description="YetF C-terminal" evidence="8">
    <location>
        <begin position="80"/>
        <end position="214"/>
    </location>
</feature>
<dbReference type="InterPro" id="IPR048454">
    <property type="entry name" value="YetF_N"/>
</dbReference>
<evidence type="ECO:0000259" key="8">
    <source>
        <dbReference type="Pfam" id="PF04239"/>
    </source>
</evidence>
<gene>
    <name evidence="10" type="ORF">IC621_17135</name>
</gene>
<evidence type="ECO:0000256" key="1">
    <source>
        <dbReference type="ARBA" id="ARBA00004651"/>
    </source>
</evidence>
<comment type="subcellular location">
    <subcellularLocation>
        <location evidence="1">Cell membrane</location>
        <topology evidence="1">Multi-pass membrane protein</topology>
    </subcellularLocation>
</comment>
<feature type="transmembrane region" description="Helical" evidence="7">
    <location>
        <begin position="58"/>
        <end position="78"/>
    </location>
</feature>
<evidence type="ECO:0000259" key="9">
    <source>
        <dbReference type="Pfam" id="PF20730"/>
    </source>
</evidence>
<dbReference type="Proteomes" id="UP000626844">
    <property type="component" value="Unassembled WGS sequence"/>
</dbReference>
<feature type="transmembrane region" description="Helical" evidence="7">
    <location>
        <begin position="6"/>
        <end position="25"/>
    </location>
</feature>
<dbReference type="PANTHER" id="PTHR34582">
    <property type="entry name" value="UPF0702 TRANSMEMBRANE PROTEIN YCAP"/>
    <property type="match status" value="1"/>
</dbReference>
<sequence length="224" mass="25207">MEFAKISVELIIGFFGLFVITTILGKTQITQITPFDFISALVLGELVGNAVFDENIGLVKILFATALWGILIYMIEVITQKFKGTRKFFEGSPAIIIHKGQILKQVLKKAKLDINQLQHLIRSKGVFSLREIEYAILETDGTVSVLKKAPFDTPTLSDLNLSANNVNLPITLIIDGEIVWDNLKEARLSKDWLIGQLKQQKIERVKDVFYAEWQEGAGLFVQQL</sequence>
<protein>
    <submittedName>
        <fullName evidence="10">DUF421 domain-containing protein</fullName>
    </submittedName>
</protein>